<keyword evidence="1" id="KW-1133">Transmembrane helix</keyword>
<reference evidence="2" key="1">
    <citation type="submission" date="2023-07" db="EMBL/GenBank/DDBJ databases">
        <title>Sequencing the genomes of 1000 actinobacteria strains.</title>
        <authorList>
            <person name="Klenk H.-P."/>
        </authorList>
    </citation>
    <scope>NUCLEOTIDE SEQUENCE</scope>
    <source>
        <strain evidence="2">DSM 44707</strain>
    </source>
</reference>
<feature type="transmembrane region" description="Helical" evidence="1">
    <location>
        <begin position="16"/>
        <end position="38"/>
    </location>
</feature>
<sequence>MNGLGTYEGNVVPRNVWIAVGVILAWSLGPVALTLTALPDLISGDINGRALRFPDFVSAFQPLLLTAGFVLIAEMIRRRKRRAWLGLIIIGAVGALVAVPLAVIDEFDPVFLAGALLYAGGLVVAALLPGVRRWCDE</sequence>
<dbReference type="AlphaFoldDB" id="A0AAE3YPN8"/>
<dbReference type="EMBL" id="JAVDYB010000001">
    <property type="protein sequence ID" value="MDR7277385.1"/>
    <property type="molecule type" value="Genomic_DNA"/>
</dbReference>
<protein>
    <submittedName>
        <fullName evidence="2">Membrane protein YeaQ/YmgE (Transglycosylase-associated protein family)</fullName>
    </submittedName>
</protein>
<keyword evidence="1" id="KW-0812">Transmembrane</keyword>
<dbReference type="RefSeq" id="WP_310369637.1">
    <property type="nucleotide sequence ID" value="NZ_JAVDYB010000001.1"/>
</dbReference>
<organism evidence="2 3">
    <name type="scientific">Catenuloplanes atrovinosus</name>
    <dbReference type="NCBI Taxonomy" id="137266"/>
    <lineage>
        <taxon>Bacteria</taxon>
        <taxon>Bacillati</taxon>
        <taxon>Actinomycetota</taxon>
        <taxon>Actinomycetes</taxon>
        <taxon>Micromonosporales</taxon>
        <taxon>Micromonosporaceae</taxon>
        <taxon>Catenuloplanes</taxon>
    </lineage>
</organism>
<evidence type="ECO:0000256" key="1">
    <source>
        <dbReference type="SAM" id="Phobius"/>
    </source>
</evidence>
<comment type="caution">
    <text evidence="2">The sequence shown here is derived from an EMBL/GenBank/DDBJ whole genome shotgun (WGS) entry which is preliminary data.</text>
</comment>
<evidence type="ECO:0000313" key="3">
    <source>
        <dbReference type="Proteomes" id="UP001183643"/>
    </source>
</evidence>
<keyword evidence="3" id="KW-1185">Reference proteome</keyword>
<proteinExistence type="predicted"/>
<keyword evidence="1" id="KW-0472">Membrane</keyword>
<dbReference type="Proteomes" id="UP001183643">
    <property type="component" value="Unassembled WGS sequence"/>
</dbReference>
<feature type="transmembrane region" description="Helical" evidence="1">
    <location>
        <begin position="110"/>
        <end position="131"/>
    </location>
</feature>
<feature type="transmembrane region" description="Helical" evidence="1">
    <location>
        <begin position="83"/>
        <end position="104"/>
    </location>
</feature>
<evidence type="ECO:0000313" key="2">
    <source>
        <dbReference type="EMBL" id="MDR7277385.1"/>
    </source>
</evidence>
<accession>A0AAE3YPN8</accession>
<gene>
    <name evidence="2" type="ORF">J2S41_004163</name>
</gene>
<name>A0AAE3YPN8_9ACTN</name>
<feature type="transmembrane region" description="Helical" evidence="1">
    <location>
        <begin position="58"/>
        <end position="76"/>
    </location>
</feature>